<keyword evidence="9 13" id="KW-0472">Membrane</keyword>
<comment type="similarity">
    <text evidence="2 11">Belongs to the sodium:solute symporter (SSF) (TC 2.A.21) family.</text>
</comment>
<feature type="transmembrane region" description="Helical" evidence="13">
    <location>
        <begin position="236"/>
        <end position="254"/>
    </location>
</feature>
<dbReference type="InterPro" id="IPR038377">
    <property type="entry name" value="Na/Glc_symporter_sf"/>
</dbReference>
<evidence type="ECO:0008006" key="16">
    <source>
        <dbReference type="Google" id="ProtNLM"/>
    </source>
</evidence>
<feature type="region of interest" description="Disordered" evidence="12">
    <location>
        <begin position="603"/>
        <end position="622"/>
    </location>
</feature>
<sequence length="622" mass="68474">MSSSAPLDVVDYVVAILILLVPVFVGIWYAIMDANRSTREEYLLGGRQMSLLPVTLSLFITFQSGISQLGLPVEAYFYGGIYILAGFGLGLSYVVGSFTIVPLMYPLHITSVYKYLKLRYKSELVRVASTMIGMVTTICFMALALLSPALALGASANVPLWVSIALFGAVGTLYTAIGGFKSVVWTDVFQTIVICIGMSIIIIKGCVETGGVGNIFSLAQVGGRLDLNRFTADLTFRHSIWGVTVAHCFIWLVHGFSQSTLQRISSIKTLHGAKVAYLSLTLFVVVYGIVFCFFGLLIFAYFSMKECDPYEAGLISNRNQLAPFFVLHAMSDMPGMRGLYVAILCCGSISTLSSGLNALAANTVEDLLRWPLRKLREGTVIFITKLIVTAYGGLIIGLAYLTTRLEGSVIQMATTVFGAFGSPILGIFLMGASFPWANKYGALVGAAVSLSFNLWIGFGRKVYGTPPKTLPSIGTARCSEWAFFTNSTEPILETNLNNSEAFVFYNATMNDTILVNLTRESDPDIFVLYRISYEWYSLLGTLVCVSVGLGISLFTKRFDRQNKNKDGARTRRSSEAQFMFPFLRKFWNMETSSCNNSNDVMYETGPRKSNKQRVKLLRHAKT</sequence>
<evidence type="ECO:0000256" key="4">
    <source>
        <dbReference type="ARBA" id="ARBA00022475"/>
    </source>
</evidence>
<feature type="transmembrane region" description="Helical" evidence="13">
    <location>
        <begin position="77"/>
        <end position="103"/>
    </location>
</feature>
<organism evidence="14 15">
    <name type="scientific">Elysia crispata</name>
    <name type="common">lettuce slug</name>
    <dbReference type="NCBI Taxonomy" id="231223"/>
    <lineage>
        <taxon>Eukaryota</taxon>
        <taxon>Metazoa</taxon>
        <taxon>Spiralia</taxon>
        <taxon>Lophotrochozoa</taxon>
        <taxon>Mollusca</taxon>
        <taxon>Gastropoda</taxon>
        <taxon>Heterobranchia</taxon>
        <taxon>Euthyneura</taxon>
        <taxon>Panpulmonata</taxon>
        <taxon>Sacoglossa</taxon>
        <taxon>Placobranchoidea</taxon>
        <taxon>Plakobranchidae</taxon>
        <taxon>Elysia</taxon>
    </lineage>
</organism>
<dbReference type="EMBL" id="JAWDGP010002419">
    <property type="protein sequence ID" value="KAK3783366.1"/>
    <property type="molecule type" value="Genomic_DNA"/>
</dbReference>
<keyword evidence="4" id="KW-1003">Cell membrane</keyword>
<feature type="transmembrane region" description="Helical" evidence="13">
    <location>
        <begin position="339"/>
        <end position="359"/>
    </location>
</feature>
<dbReference type="InterPro" id="IPR001734">
    <property type="entry name" value="Na/solute_symporter"/>
</dbReference>
<feature type="transmembrane region" description="Helical" evidence="13">
    <location>
        <begin position="12"/>
        <end position="31"/>
    </location>
</feature>
<keyword evidence="8" id="KW-0406">Ion transport</keyword>
<evidence type="ECO:0000256" key="11">
    <source>
        <dbReference type="RuleBase" id="RU362091"/>
    </source>
</evidence>
<feature type="transmembrane region" description="Helical" evidence="13">
    <location>
        <begin position="51"/>
        <end position="71"/>
    </location>
</feature>
<keyword evidence="15" id="KW-1185">Reference proteome</keyword>
<feature type="transmembrane region" description="Helical" evidence="13">
    <location>
        <begin position="275"/>
        <end position="302"/>
    </location>
</feature>
<dbReference type="PROSITE" id="PS50283">
    <property type="entry name" value="NA_SOLUT_SYMP_3"/>
    <property type="match status" value="1"/>
</dbReference>
<evidence type="ECO:0000256" key="10">
    <source>
        <dbReference type="ARBA" id="ARBA00023201"/>
    </source>
</evidence>
<comment type="subcellular location">
    <subcellularLocation>
        <location evidence="1">Cell membrane</location>
        <topology evidence="1">Multi-pass membrane protein</topology>
    </subcellularLocation>
</comment>
<feature type="transmembrane region" description="Helical" evidence="13">
    <location>
        <begin position="440"/>
        <end position="458"/>
    </location>
</feature>
<feature type="transmembrane region" description="Helical" evidence="13">
    <location>
        <begin position="192"/>
        <end position="216"/>
    </location>
</feature>
<feature type="transmembrane region" description="Helical" evidence="13">
    <location>
        <begin position="408"/>
        <end position="428"/>
    </location>
</feature>
<evidence type="ECO:0000256" key="12">
    <source>
        <dbReference type="SAM" id="MobiDB-lite"/>
    </source>
</evidence>
<dbReference type="InterPro" id="IPR051163">
    <property type="entry name" value="Sodium:Solute_Symporter_SSF"/>
</dbReference>
<dbReference type="Pfam" id="PF00474">
    <property type="entry name" value="SSF"/>
    <property type="match status" value="1"/>
</dbReference>
<dbReference type="PANTHER" id="PTHR42985:SF40">
    <property type="entry name" value="LD47995P-RELATED"/>
    <property type="match status" value="1"/>
</dbReference>
<evidence type="ECO:0000256" key="1">
    <source>
        <dbReference type="ARBA" id="ARBA00004651"/>
    </source>
</evidence>
<evidence type="ECO:0000256" key="3">
    <source>
        <dbReference type="ARBA" id="ARBA00022448"/>
    </source>
</evidence>
<dbReference type="Gene3D" id="1.20.1730.10">
    <property type="entry name" value="Sodium/glucose cotransporter"/>
    <property type="match status" value="1"/>
</dbReference>
<dbReference type="GO" id="GO:0006814">
    <property type="term" value="P:sodium ion transport"/>
    <property type="evidence" value="ECO:0007669"/>
    <property type="project" value="UniProtKB-KW"/>
</dbReference>
<feature type="transmembrane region" description="Helical" evidence="13">
    <location>
        <begin position="535"/>
        <end position="555"/>
    </location>
</feature>
<dbReference type="AlphaFoldDB" id="A0AAE1A9X4"/>
<evidence type="ECO:0000313" key="14">
    <source>
        <dbReference type="EMBL" id="KAK3783366.1"/>
    </source>
</evidence>
<feature type="transmembrane region" description="Helical" evidence="13">
    <location>
        <begin position="158"/>
        <end position="180"/>
    </location>
</feature>
<name>A0AAE1A9X4_9GAST</name>
<evidence type="ECO:0000256" key="13">
    <source>
        <dbReference type="SAM" id="Phobius"/>
    </source>
</evidence>
<keyword evidence="3" id="KW-0813">Transport</keyword>
<evidence type="ECO:0000313" key="15">
    <source>
        <dbReference type="Proteomes" id="UP001283361"/>
    </source>
</evidence>
<dbReference type="GO" id="GO:0005886">
    <property type="term" value="C:plasma membrane"/>
    <property type="evidence" value="ECO:0007669"/>
    <property type="project" value="UniProtKB-SubCell"/>
</dbReference>
<proteinExistence type="inferred from homology"/>
<evidence type="ECO:0000256" key="8">
    <source>
        <dbReference type="ARBA" id="ARBA00023065"/>
    </source>
</evidence>
<feature type="compositionally biased region" description="Basic residues" evidence="12">
    <location>
        <begin position="608"/>
        <end position="622"/>
    </location>
</feature>
<keyword evidence="7" id="KW-0915">Sodium</keyword>
<dbReference type="Proteomes" id="UP001283361">
    <property type="component" value="Unassembled WGS sequence"/>
</dbReference>
<accession>A0AAE1A9X4</accession>
<feature type="transmembrane region" description="Helical" evidence="13">
    <location>
        <begin position="380"/>
        <end position="402"/>
    </location>
</feature>
<evidence type="ECO:0000256" key="2">
    <source>
        <dbReference type="ARBA" id="ARBA00006434"/>
    </source>
</evidence>
<evidence type="ECO:0000256" key="5">
    <source>
        <dbReference type="ARBA" id="ARBA00022692"/>
    </source>
</evidence>
<dbReference type="NCBIfam" id="TIGR00813">
    <property type="entry name" value="sss"/>
    <property type="match status" value="1"/>
</dbReference>
<keyword evidence="5 13" id="KW-0812">Transmembrane</keyword>
<protein>
    <recommendedName>
        <fullName evidence="16">Sodium-coupled monocarboxylate transporter 1</fullName>
    </recommendedName>
</protein>
<dbReference type="PANTHER" id="PTHR42985">
    <property type="entry name" value="SODIUM-COUPLED MONOCARBOXYLATE TRANSPORTER"/>
    <property type="match status" value="1"/>
</dbReference>
<keyword evidence="6 13" id="KW-1133">Transmembrane helix</keyword>
<gene>
    <name evidence="14" type="ORF">RRG08_002891</name>
</gene>
<evidence type="ECO:0000256" key="9">
    <source>
        <dbReference type="ARBA" id="ARBA00023136"/>
    </source>
</evidence>
<comment type="caution">
    <text evidence="14">The sequence shown here is derived from an EMBL/GenBank/DDBJ whole genome shotgun (WGS) entry which is preliminary data.</text>
</comment>
<reference evidence="14" key="1">
    <citation type="journal article" date="2023" name="G3 (Bethesda)">
        <title>A reference genome for the long-term kleptoplast-retaining sea slug Elysia crispata morphotype clarki.</title>
        <authorList>
            <person name="Eastman K.E."/>
            <person name="Pendleton A.L."/>
            <person name="Shaikh M.A."/>
            <person name="Suttiyut T."/>
            <person name="Ogas R."/>
            <person name="Tomko P."/>
            <person name="Gavelis G."/>
            <person name="Widhalm J.R."/>
            <person name="Wisecaver J.H."/>
        </authorList>
    </citation>
    <scope>NUCLEOTIDE SEQUENCE</scope>
    <source>
        <strain evidence="14">ECLA1</strain>
    </source>
</reference>
<evidence type="ECO:0000256" key="6">
    <source>
        <dbReference type="ARBA" id="ARBA00022989"/>
    </source>
</evidence>
<dbReference type="GO" id="GO:0015293">
    <property type="term" value="F:symporter activity"/>
    <property type="evidence" value="ECO:0007669"/>
    <property type="project" value="TreeGrafter"/>
</dbReference>
<feature type="transmembrane region" description="Helical" evidence="13">
    <location>
        <begin position="124"/>
        <end position="146"/>
    </location>
</feature>
<keyword evidence="10" id="KW-0739">Sodium transport</keyword>
<evidence type="ECO:0000256" key="7">
    <source>
        <dbReference type="ARBA" id="ARBA00023053"/>
    </source>
</evidence>